<dbReference type="Pfam" id="PF01497">
    <property type="entry name" value="Peripla_BP_2"/>
    <property type="match status" value="1"/>
</dbReference>
<dbReference type="InterPro" id="IPR002491">
    <property type="entry name" value="ABC_transptr_periplasmic_BD"/>
</dbReference>
<sequence length="343" mass="38985">MKGIKKLASLILIFVMSVTFFIGCYSEAKVKESDNKTITVEDQLGRKVEVKRDANRIISSYYISTSILISLNVKDKVVGIEAKAKNREMYKKVAKEFLDLPTVGTGKEINVEECMKLNPDVVIIPTRLKSFIPQFEKLNIPVIAIEPETLEGFNKCVELLGKVSGSEERAKELLKYYDDTINKVKDMTKDIENRPIVYLSGSDNILKTCTSKMYQNYMIDTAGGKNVTGNIDEGYWTNISAEQLIDYNPDVIYVVGYANYTVEDVLADSKLKGINAIENKRVYLFPSTLEPWDYPTPSSILGMLWIVNNLHPEKYSTDEFKKDAKGFYKRFYDLEVTDKEIGL</sequence>
<dbReference type="Gene3D" id="1.20.58.2180">
    <property type="match status" value="1"/>
</dbReference>
<dbReference type="PANTHER" id="PTHR30535">
    <property type="entry name" value="VITAMIN B12-BINDING PROTEIN"/>
    <property type="match status" value="1"/>
</dbReference>
<dbReference type="EMBL" id="CP010994">
    <property type="protein sequence ID" value="AMN34593.1"/>
    <property type="molecule type" value="Genomic_DNA"/>
</dbReference>
<protein>
    <submittedName>
        <fullName evidence="3">Iron ABC transporter substrate-binding protein</fullName>
    </submittedName>
</protein>
<dbReference type="PANTHER" id="PTHR30535:SF34">
    <property type="entry name" value="MOLYBDATE-BINDING PROTEIN MOLA"/>
    <property type="match status" value="1"/>
</dbReference>
<evidence type="ECO:0000313" key="3">
    <source>
        <dbReference type="EMBL" id="AMN34593.1"/>
    </source>
</evidence>
<dbReference type="OrthoDB" id="9787830at2"/>
<feature type="domain" description="Fe/B12 periplasmic-binding" evidence="2">
    <location>
        <begin position="56"/>
        <end position="314"/>
    </location>
</feature>
<gene>
    <name evidence="3" type="ORF">JFP838_02105</name>
</gene>
<reference evidence="3 4" key="1">
    <citation type="journal article" date="2016" name="PLoS ONE">
        <title>Plasmid Characterization and Chromosome Analysis of Two netF+ Clostridium perfringens Isolates Associated with Foal and Canine Necrotizing Enteritis.</title>
        <authorList>
            <person name="Mehdizadeh Gohari I."/>
            <person name="Kropinski A.M."/>
            <person name="Weese S.J."/>
            <person name="Parreira V.R."/>
            <person name="Whitehead A.E."/>
            <person name="Boerlin P."/>
            <person name="Prescott J.F."/>
        </authorList>
    </citation>
    <scope>NUCLEOTIDE SEQUENCE [LARGE SCALE GENOMIC DNA]</scope>
    <source>
        <strain evidence="3 4">JP838</strain>
    </source>
</reference>
<evidence type="ECO:0000313" key="4">
    <source>
        <dbReference type="Proteomes" id="UP000070260"/>
    </source>
</evidence>
<dbReference type="RefSeq" id="WP_061426296.1">
    <property type="nucleotide sequence ID" value="NZ_CATNZO010000001.1"/>
</dbReference>
<evidence type="ECO:0000259" key="2">
    <source>
        <dbReference type="PROSITE" id="PS50983"/>
    </source>
</evidence>
<dbReference type="Gene3D" id="3.40.50.1980">
    <property type="entry name" value="Nitrogenase molybdenum iron protein domain"/>
    <property type="match status" value="2"/>
</dbReference>
<dbReference type="PROSITE" id="PS51257">
    <property type="entry name" value="PROKAR_LIPOPROTEIN"/>
    <property type="match status" value="1"/>
</dbReference>
<dbReference type="AlphaFoldDB" id="A0A127EF72"/>
<dbReference type="PATRIC" id="fig|1502.177.peg.401"/>
<dbReference type="InterPro" id="IPR050902">
    <property type="entry name" value="ABC_Transporter_SBP"/>
</dbReference>
<name>A0A127EF72_CLOPF</name>
<dbReference type="SUPFAM" id="SSF53807">
    <property type="entry name" value="Helical backbone' metal receptor"/>
    <property type="match status" value="1"/>
</dbReference>
<dbReference type="PROSITE" id="PS50983">
    <property type="entry name" value="FE_B12_PBP"/>
    <property type="match status" value="1"/>
</dbReference>
<dbReference type="Proteomes" id="UP000070260">
    <property type="component" value="Chromosome"/>
</dbReference>
<evidence type="ECO:0000256" key="1">
    <source>
        <dbReference type="ARBA" id="ARBA00008814"/>
    </source>
</evidence>
<proteinExistence type="inferred from homology"/>
<comment type="similarity">
    <text evidence="1">Belongs to the bacterial solute-binding protein 8 family.</text>
</comment>
<organism evidence="3 4">
    <name type="scientific">Clostridium perfringens</name>
    <dbReference type="NCBI Taxonomy" id="1502"/>
    <lineage>
        <taxon>Bacteria</taxon>
        <taxon>Bacillati</taxon>
        <taxon>Bacillota</taxon>
        <taxon>Clostridia</taxon>
        <taxon>Eubacteriales</taxon>
        <taxon>Clostridiaceae</taxon>
        <taxon>Clostridium</taxon>
    </lineage>
</organism>
<accession>A0A127EF72</accession>